<dbReference type="KEGG" id="ote:Oter_3655"/>
<dbReference type="SUPFAM" id="SSF56281">
    <property type="entry name" value="Metallo-hydrolase/oxidoreductase"/>
    <property type="match status" value="1"/>
</dbReference>
<dbReference type="InterPro" id="IPR051453">
    <property type="entry name" value="MBL_Glyoxalase_II"/>
</dbReference>
<evidence type="ECO:0000256" key="2">
    <source>
        <dbReference type="ARBA" id="ARBA00022723"/>
    </source>
</evidence>
<name>B1ZXD7_OPITP</name>
<sequence length="211" mass="22963">MNLHVLPAGPIRTNAYLLTAPERGEAVLIDAPAGVWLDVEPILQKEKCRLTELWITHGHWDHTQGAAEIVRQTGAKVRAHSDDRPLLETPKVQEAFMGTRLDVEPVGVDRWVGQGERFESLGQPVEVRHVPGHCAGNVLYFLPRAQAAFVGDALFAGSVGRTDLPGGSFETLEHSIRQQIYTLPEETAVYPGHGADTTVGAEMATNPYVSG</sequence>
<dbReference type="InterPro" id="IPR036866">
    <property type="entry name" value="RibonucZ/Hydroxyglut_hydro"/>
</dbReference>
<dbReference type="PANTHER" id="PTHR46233:SF3">
    <property type="entry name" value="HYDROXYACYLGLUTATHIONE HYDROLASE GLOC"/>
    <property type="match status" value="1"/>
</dbReference>
<keyword evidence="2" id="KW-0479">Metal-binding</keyword>
<dbReference type="GO" id="GO:0016787">
    <property type="term" value="F:hydrolase activity"/>
    <property type="evidence" value="ECO:0007669"/>
    <property type="project" value="UniProtKB-KW"/>
</dbReference>
<keyword evidence="7" id="KW-1185">Reference proteome</keyword>
<protein>
    <submittedName>
        <fullName evidence="6">Beta-lactamase domain protein</fullName>
    </submittedName>
</protein>
<accession>B1ZXD7</accession>
<gene>
    <name evidence="6" type="ordered locus">Oter_3655</name>
</gene>
<dbReference type="CDD" id="cd06262">
    <property type="entry name" value="metallo-hydrolase-like_MBL-fold"/>
    <property type="match status" value="1"/>
</dbReference>
<dbReference type="STRING" id="452637.Oter_3655"/>
<comment type="cofactor">
    <cofactor evidence="1">
        <name>Zn(2+)</name>
        <dbReference type="ChEBI" id="CHEBI:29105"/>
    </cofactor>
</comment>
<reference evidence="6 7" key="1">
    <citation type="journal article" date="2011" name="J. Bacteriol.">
        <title>Genome sequence of the verrucomicrobium Opitutus terrae PB90-1, an abundant inhabitant of rice paddy soil ecosystems.</title>
        <authorList>
            <person name="van Passel M.W."/>
            <person name="Kant R."/>
            <person name="Palva A."/>
            <person name="Copeland A."/>
            <person name="Lucas S."/>
            <person name="Lapidus A."/>
            <person name="Glavina del Rio T."/>
            <person name="Pitluck S."/>
            <person name="Goltsman E."/>
            <person name="Clum A."/>
            <person name="Sun H."/>
            <person name="Schmutz J."/>
            <person name="Larimer F.W."/>
            <person name="Land M.L."/>
            <person name="Hauser L."/>
            <person name="Kyrpides N."/>
            <person name="Mikhailova N."/>
            <person name="Richardson P.P."/>
            <person name="Janssen P.H."/>
            <person name="de Vos W.M."/>
            <person name="Smidt H."/>
        </authorList>
    </citation>
    <scope>NUCLEOTIDE SEQUENCE [LARGE SCALE GENOMIC DNA]</scope>
    <source>
        <strain evidence="7">DSM 11246 / JCM 15787 / PB90-1</strain>
    </source>
</reference>
<dbReference type="EMBL" id="CP001032">
    <property type="protein sequence ID" value="ACB76932.1"/>
    <property type="molecule type" value="Genomic_DNA"/>
</dbReference>
<dbReference type="Gene3D" id="3.60.15.10">
    <property type="entry name" value="Ribonuclease Z/Hydroxyacylglutathione hydrolase-like"/>
    <property type="match status" value="1"/>
</dbReference>
<dbReference type="AlphaFoldDB" id="B1ZXD7"/>
<evidence type="ECO:0000256" key="1">
    <source>
        <dbReference type="ARBA" id="ARBA00001947"/>
    </source>
</evidence>
<keyword evidence="3" id="KW-0378">Hydrolase</keyword>
<dbReference type="Pfam" id="PF00753">
    <property type="entry name" value="Lactamase_B"/>
    <property type="match status" value="1"/>
</dbReference>
<evidence type="ECO:0000313" key="6">
    <source>
        <dbReference type="EMBL" id="ACB76932.1"/>
    </source>
</evidence>
<dbReference type="Proteomes" id="UP000007013">
    <property type="component" value="Chromosome"/>
</dbReference>
<proteinExistence type="predicted"/>
<dbReference type="PANTHER" id="PTHR46233">
    <property type="entry name" value="HYDROXYACYLGLUTATHIONE HYDROLASE GLOC"/>
    <property type="match status" value="1"/>
</dbReference>
<dbReference type="RefSeq" id="WP_012376461.1">
    <property type="nucleotide sequence ID" value="NC_010571.1"/>
</dbReference>
<dbReference type="SMART" id="SM00849">
    <property type="entry name" value="Lactamase_B"/>
    <property type="match status" value="1"/>
</dbReference>
<evidence type="ECO:0000256" key="3">
    <source>
        <dbReference type="ARBA" id="ARBA00022801"/>
    </source>
</evidence>
<feature type="domain" description="Metallo-beta-lactamase" evidence="5">
    <location>
        <begin position="12"/>
        <end position="193"/>
    </location>
</feature>
<keyword evidence="4" id="KW-0862">Zinc</keyword>
<dbReference type="InterPro" id="IPR001279">
    <property type="entry name" value="Metallo-B-lactamas"/>
</dbReference>
<dbReference type="HOGENOM" id="CLU_030571_5_2_0"/>
<dbReference type="OrthoDB" id="9802248at2"/>
<organism evidence="6 7">
    <name type="scientific">Opitutus terrae (strain DSM 11246 / JCM 15787 / PB90-1)</name>
    <dbReference type="NCBI Taxonomy" id="452637"/>
    <lineage>
        <taxon>Bacteria</taxon>
        <taxon>Pseudomonadati</taxon>
        <taxon>Verrucomicrobiota</taxon>
        <taxon>Opitutia</taxon>
        <taxon>Opitutales</taxon>
        <taxon>Opitutaceae</taxon>
        <taxon>Opitutus</taxon>
    </lineage>
</organism>
<evidence type="ECO:0000313" key="7">
    <source>
        <dbReference type="Proteomes" id="UP000007013"/>
    </source>
</evidence>
<evidence type="ECO:0000256" key="4">
    <source>
        <dbReference type="ARBA" id="ARBA00022833"/>
    </source>
</evidence>
<dbReference type="eggNOG" id="COG0491">
    <property type="taxonomic scope" value="Bacteria"/>
</dbReference>
<dbReference type="GO" id="GO:0046872">
    <property type="term" value="F:metal ion binding"/>
    <property type="evidence" value="ECO:0007669"/>
    <property type="project" value="UniProtKB-KW"/>
</dbReference>
<evidence type="ECO:0000259" key="5">
    <source>
        <dbReference type="SMART" id="SM00849"/>
    </source>
</evidence>